<dbReference type="STRING" id="937775.Metlim_1951"/>
<sequence>MKRVLPILLLIIVGCAVAVSGCTSDSEPIADTQPVITAPPTEFQTPAPTEAVPAVTEPIIVKDEDIYSVKVTLNAEEMTDNNLALSVNYDYSNPFGATGEGINLLATLFAYNYDDVPAGFNPTTKAEIIAAGIPYKTVGETLYPNNVKKTGTELPAESTQGALNLAKPYNYGVIVDEGNPRN</sequence>
<accession>H1YYQ7</accession>
<protein>
    <submittedName>
        <fullName evidence="1">Uncharacterized protein</fullName>
    </submittedName>
</protein>
<dbReference type="Proteomes" id="UP000005741">
    <property type="component" value="Chromosome"/>
</dbReference>
<evidence type="ECO:0000313" key="2">
    <source>
        <dbReference type="Proteomes" id="UP000005741"/>
    </source>
</evidence>
<dbReference type="EMBL" id="CM001436">
    <property type="protein sequence ID" value="EHQ36040.1"/>
    <property type="molecule type" value="Genomic_DNA"/>
</dbReference>
<dbReference type="HOGENOM" id="CLU_1500301_0_0_2"/>
<dbReference type="InParanoid" id="H1YYQ7"/>
<keyword evidence="2" id="KW-1185">Reference proteome</keyword>
<dbReference type="OrthoDB" id="112402at2157"/>
<organism evidence="1 2">
    <name type="scientific">Methanoplanus limicola DSM 2279</name>
    <dbReference type="NCBI Taxonomy" id="937775"/>
    <lineage>
        <taxon>Archaea</taxon>
        <taxon>Methanobacteriati</taxon>
        <taxon>Methanobacteriota</taxon>
        <taxon>Stenosarchaea group</taxon>
        <taxon>Methanomicrobia</taxon>
        <taxon>Methanomicrobiales</taxon>
        <taxon>Methanomicrobiaceae</taxon>
        <taxon>Methanoplanus</taxon>
    </lineage>
</organism>
<reference evidence="1 2" key="1">
    <citation type="submission" date="2011-10" db="EMBL/GenBank/DDBJ databases">
        <title>The Improved High-Quality Draft genome of Methanoplanus limicola DSM 2279.</title>
        <authorList>
            <consortium name="US DOE Joint Genome Institute (JGI-PGF)"/>
            <person name="Lucas S."/>
            <person name="Copeland A."/>
            <person name="Lapidus A."/>
            <person name="Glavina del Rio T."/>
            <person name="Dalin E."/>
            <person name="Tice H."/>
            <person name="Bruce D."/>
            <person name="Goodwin L."/>
            <person name="Pitluck S."/>
            <person name="Peters L."/>
            <person name="Mikhailova N."/>
            <person name="Lu M."/>
            <person name="Kyrpides N."/>
            <person name="Mavromatis K."/>
            <person name="Ivanova N."/>
            <person name="Markowitz V."/>
            <person name="Cheng J.-F."/>
            <person name="Hugenholtz P."/>
            <person name="Woyke T."/>
            <person name="Wu D."/>
            <person name="Wirth R."/>
            <person name="Brambilla E.-M."/>
            <person name="Klenk H.-P."/>
            <person name="Eisen J.A."/>
        </authorList>
    </citation>
    <scope>NUCLEOTIDE SEQUENCE [LARGE SCALE GENOMIC DNA]</scope>
    <source>
        <strain evidence="1 2">DSM 2279</strain>
    </source>
</reference>
<name>H1YYQ7_9EURY</name>
<evidence type="ECO:0000313" key="1">
    <source>
        <dbReference type="EMBL" id="EHQ36040.1"/>
    </source>
</evidence>
<proteinExistence type="predicted"/>
<dbReference type="AlphaFoldDB" id="H1YYQ7"/>
<dbReference type="PROSITE" id="PS51257">
    <property type="entry name" value="PROKAR_LIPOPROTEIN"/>
    <property type="match status" value="1"/>
</dbReference>
<gene>
    <name evidence="1" type="ORF">Metlim_1951</name>
</gene>
<dbReference type="RefSeq" id="WP_004078185.1">
    <property type="nucleotide sequence ID" value="NZ_CM001436.1"/>
</dbReference>